<accession>A0A5J6Z3Z1</accession>
<dbReference type="AlphaFoldDB" id="A0A5J6Z3Z1"/>
<dbReference type="Proteomes" id="UP000326711">
    <property type="component" value="Chromosome"/>
</dbReference>
<sequence>MVYAFSEQSLTSRKTGLRQAAQRAESLILELLFLKIFIFIAENSPRVQFYH</sequence>
<dbReference type="KEGG" id="cuo:CUROG_01830"/>
<evidence type="ECO:0000313" key="2">
    <source>
        <dbReference type="Proteomes" id="UP000326711"/>
    </source>
</evidence>
<evidence type="ECO:0000313" key="1">
    <source>
        <dbReference type="EMBL" id="QFQ01766.1"/>
    </source>
</evidence>
<protein>
    <submittedName>
        <fullName evidence="1">Uncharacterized protein</fullName>
    </submittedName>
</protein>
<organism evidence="1 2">
    <name type="scientific">Corynebacterium urogenitale</name>
    <dbReference type="NCBI Taxonomy" id="2487892"/>
    <lineage>
        <taxon>Bacteria</taxon>
        <taxon>Bacillati</taxon>
        <taxon>Actinomycetota</taxon>
        <taxon>Actinomycetes</taxon>
        <taxon>Mycobacteriales</taxon>
        <taxon>Corynebacteriaceae</taxon>
        <taxon>Corynebacterium</taxon>
    </lineage>
</organism>
<reference evidence="2" key="1">
    <citation type="submission" date="2019-10" db="EMBL/GenBank/DDBJ databases">
        <title>Complete genome sequence of Corynebacterium urogenitalis DSM 108747, isolated from the genital tract of a cow.</title>
        <authorList>
            <person name="Ruckert C."/>
            <person name="Ballas P."/>
            <person name="Wagener K."/>
            <person name="Drillich M."/>
            <person name="Kaempfer P."/>
            <person name="Busse H.-J."/>
            <person name="Ehling-Schulz M."/>
        </authorList>
    </citation>
    <scope>NUCLEOTIDE SEQUENCE [LARGE SCALE GENOMIC DNA]</scope>
    <source>
        <strain evidence="2">LMM 1652</strain>
    </source>
</reference>
<dbReference type="EMBL" id="CP045032">
    <property type="protein sequence ID" value="QFQ01766.1"/>
    <property type="molecule type" value="Genomic_DNA"/>
</dbReference>
<proteinExistence type="predicted"/>
<keyword evidence="2" id="KW-1185">Reference proteome</keyword>
<name>A0A5J6Z3Z1_9CORY</name>
<gene>
    <name evidence="1" type="ORF">CUROG_01830</name>
</gene>